<comment type="caution">
    <text evidence="6">The sequence shown here is derived from an EMBL/GenBank/DDBJ whole genome shotgun (WGS) entry which is preliminary data.</text>
</comment>
<dbReference type="Gene3D" id="3.90.70.30">
    <property type="entry name" value="Phytochelatin synthase, N-terminal domain"/>
    <property type="match status" value="1"/>
</dbReference>
<dbReference type="InterPro" id="IPR038765">
    <property type="entry name" value="Papain-like_cys_pep_sf"/>
</dbReference>
<keyword evidence="2" id="KW-0104">Cadmium</keyword>
<organism evidence="6 7">
    <name type="scientific">Archangium gephyra</name>
    <dbReference type="NCBI Taxonomy" id="48"/>
    <lineage>
        <taxon>Bacteria</taxon>
        <taxon>Pseudomonadati</taxon>
        <taxon>Myxococcota</taxon>
        <taxon>Myxococcia</taxon>
        <taxon>Myxococcales</taxon>
        <taxon>Cystobacterineae</taxon>
        <taxon>Archangiaceae</taxon>
        <taxon>Archangium</taxon>
    </lineage>
</organism>
<dbReference type="Pfam" id="PF05023">
    <property type="entry name" value="Phytochelatin"/>
    <property type="match status" value="1"/>
</dbReference>
<dbReference type="EC" id="2.3.2.15" evidence="1"/>
<accession>A0A2W5TLD2</accession>
<dbReference type="GO" id="GO:0010273">
    <property type="term" value="P:detoxification of copper ion"/>
    <property type="evidence" value="ECO:0007669"/>
    <property type="project" value="TreeGrafter"/>
</dbReference>
<dbReference type="EMBL" id="QFQP01000009">
    <property type="protein sequence ID" value="PZR13606.1"/>
    <property type="molecule type" value="Genomic_DNA"/>
</dbReference>
<dbReference type="PANTHER" id="PTHR33447">
    <property type="entry name" value="GLUTATHIONE GAMMA-GLUTAMYLCYSTEINYLTRANSFERASE"/>
    <property type="match status" value="1"/>
</dbReference>
<evidence type="ECO:0000259" key="5">
    <source>
        <dbReference type="PROSITE" id="PS51443"/>
    </source>
</evidence>
<dbReference type="PROSITE" id="PS51443">
    <property type="entry name" value="PCS"/>
    <property type="match status" value="1"/>
</dbReference>
<dbReference type="Proteomes" id="UP000249061">
    <property type="component" value="Unassembled WGS sequence"/>
</dbReference>
<dbReference type="SUPFAM" id="SSF54001">
    <property type="entry name" value="Cysteine proteinases"/>
    <property type="match status" value="1"/>
</dbReference>
<proteinExistence type="predicted"/>
<evidence type="ECO:0000256" key="3">
    <source>
        <dbReference type="ARBA" id="ARBA00022679"/>
    </source>
</evidence>
<dbReference type="GO" id="GO:0016756">
    <property type="term" value="F:glutathione gamma-glutamylcysteinyltransferase activity"/>
    <property type="evidence" value="ECO:0007669"/>
    <property type="project" value="UniProtKB-EC"/>
</dbReference>
<feature type="domain" description="Peptidase C83" evidence="5">
    <location>
        <begin position="1"/>
        <end position="194"/>
    </location>
</feature>
<dbReference type="GO" id="GO:0046872">
    <property type="term" value="F:metal ion binding"/>
    <property type="evidence" value="ECO:0007669"/>
    <property type="project" value="UniProtKB-KW"/>
</dbReference>
<evidence type="ECO:0000256" key="1">
    <source>
        <dbReference type="ARBA" id="ARBA00012468"/>
    </source>
</evidence>
<keyword evidence="4" id="KW-0479">Metal-binding</keyword>
<protein>
    <recommendedName>
        <fullName evidence="1">glutathione gamma-glutamylcysteinyltransferase</fullName>
        <ecNumber evidence="1">2.3.2.15</ecNumber>
    </recommendedName>
</protein>
<gene>
    <name evidence="6" type="ORF">DI536_12730</name>
</gene>
<dbReference type="GO" id="GO:0046938">
    <property type="term" value="P:phytochelatin biosynthetic process"/>
    <property type="evidence" value="ECO:0007669"/>
    <property type="project" value="InterPro"/>
</dbReference>
<dbReference type="PANTHER" id="PTHR33447:SF2">
    <property type="entry name" value="GLUTATHIONE GAMMA-GLUTAMYLCYSTEINYLTRANSFERASE"/>
    <property type="match status" value="1"/>
</dbReference>
<dbReference type="AlphaFoldDB" id="A0A2W5TLD2"/>
<keyword evidence="3" id="KW-0808">Transferase</keyword>
<dbReference type="InterPro" id="IPR040409">
    <property type="entry name" value="PCS-like"/>
</dbReference>
<evidence type="ECO:0000256" key="4">
    <source>
        <dbReference type="ARBA" id="ARBA00022723"/>
    </source>
</evidence>
<reference evidence="6 7" key="1">
    <citation type="submission" date="2017-08" db="EMBL/GenBank/DDBJ databases">
        <title>Infants hospitalized years apart are colonized by the same room-sourced microbial strains.</title>
        <authorList>
            <person name="Brooks B."/>
            <person name="Olm M.R."/>
            <person name="Firek B.A."/>
            <person name="Baker R."/>
            <person name="Thomas B.C."/>
            <person name="Morowitz M.J."/>
            <person name="Banfield J.F."/>
        </authorList>
    </citation>
    <scope>NUCLEOTIDE SEQUENCE [LARGE SCALE GENOMIC DNA]</scope>
    <source>
        <strain evidence="6">S2_003_000_R2_14</strain>
    </source>
</reference>
<evidence type="ECO:0000256" key="2">
    <source>
        <dbReference type="ARBA" id="ARBA00022539"/>
    </source>
</evidence>
<dbReference type="InterPro" id="IPR007719">
    <property type="entry name" value="PCS_N"/>
</dbReference>
<sequence>MRRSTPPVASIRSHTWFNDQALIEQAWQLPVARLYAPLQSQTFTSICGPTSVSNVLRTMGVKAAANPFSRFGVRAMSLDQVALESRDLVSRGWSVTAQRPKTVAQLREHLRQSNDPRFRYVSNFSRLPLFTHGGGHHSPLGGYLEEHDLAFILDVNAGYGPWLVKAERLFEAMDTDDWGVGLTRGLAMYERVGS</sequence>
<dbReference type="GO" id="GO:0098849">
    <property type="term" value="P:cellular detoxification of cadmium ion"/>
    <property type="evidence" value="ECO:0007669"/>
    <property type="project" value="TreeGrafter"/>
</dbReference>
<name>A0A2W5TLD2_9BACT</name>
<evidence type="ECO:0000313" key="6">
    <source>
        <dbReference type="EMBL" id="PZR13606.1"/>
    </source>
</evidence>
<dbReference type="InterPro" id="IPR038156">
    <property type="entry name" value="PCS_N_sf"/>
</dbReference>
<evidence type="ECO:0000313" key="7">
    <source>
        <dbReference type="Proteomes" id="UP000249061"/>
    </source>
</evidence>